<proteinExistence type="predicted"/>
<organism evidence="6 7">
    <name type="scientific">Nonomuraea maheshkhaliensis</name>
    <dbReference type="NCBI Taxonomy" id="419590"/>
    <lineage>
        <taxon>Bacteria</taxon>
        <taxon>Bacillati</taxon>
        <taxon>Actinomycetota</taxon>
        <taxon>Actinomycetes</taxon>
        <taxon>Streptosporangiales</taxon>
        <taxon>Streptosporangiaceae</taxon>
        <taxon>Nonomuraea</taxon>
    </lineage>
</organism>
<dbReference type="PROSITE" id="PS50977">
    <property type="entry name" value="HTH_TETR_2"/>
    <property type="match status" value="1"/>
</dbReference>
<evidence type="ECO:0000256" key="4">
    <source>
        <dbReference type="PROSITE-ProRule" id="PRU00335"/>
    </source>
</evidence>
<dbReference type="Pfam" id="PF13305">
    <property type="entry name" value="TetR_C_33"/>
    <property type="match status" value="1"/>
</dbReference>
<dbReference type="InterPro" id="IPR036271">
    <property type="entry name" value="Tet_transcr_reg_TetR-rel_C_sf"/>
</dbReference>
<evidence type="ECO:0000313" key="6">
    <source>
        <dbReference type="EMBL" id="GAA1687749.1"/>
    </source>
</evidence>
<dbReference type="Proteomes" id="UP001500064">
    <property type="component" value="Unassembled WGS sequence"/>
</dbReference>
<evidence type="ECO:0000256" key="3">
    <source>
        <dbReference type="ARBA" id="ARBA00023163"/>
    </source>
</evidence>
<evidence type="ECO:0000256" key="2">
    <source>
        <dbReference type="ARBA" id="ARBA00023125"/>
    </source>
</evidence>
<feature type="domain" description="HTH tetR-type" evidence="5">
    <location>
        <begin position="6"/>
        <end position="66"/>
    </location>
</feature>
<dbReference type="Gene3D" id="1.10.357.10">
    <property type="entry name" value="Tetracycline Repressor, domain 2"/>
    <property type="match status" value="1"/>
</dbReference>
<dbReference type="PANTHER" id="PTHR30055">
    <property type="entry name" value="HTH-TYPE TRANSCRIPTIONAL REGULATOR RUTR"/>
    <property type="match status" value="1"/>
</dbReference>
<dbReference type="EMBL" id="BAAAMU010000156">
    <property type="protein sequence ID" value="GAA1687749.1"/>
    <property type="molecule type" value="Genomic_DNA"/>
</dbReference>
<comment type="caution">
    <text evidence="6">The sequence shown here is derived from an EMBL/GenBank/DDBJ whole genome shotgun (WGS) entry which is preliminary data.</text>
</comment>
<reference evidence="6 7" key="1">
    <citation type="journal article" date="2019" name="Int. J. Syst. Evol. Microbiol.">
        <title>The Global Catalogue of Microorganisms (GCM) 10K type strain sequencing project: providing services to taxonomists for standard genome sequencing and annotation.</title>
        <authorList>
            <consortium name="The Broad Institute Genomics Platform"/>
            <consortium name="The Broad Institute Genome Sequencing Center for Infectious Disease"/>
            <person name="Wu L."/>
            <person name="Ma J."/>
        </authorList>
    </citation>
    <scope>NUCLEOTIDE SEQUENCE [LARGE SCALE GENOMIC DNA]</scope>
    <source>
        <strain evidence="6 7">JCM 13929</strain>
    </source>
</reference>
<dbReference type="InterPro" id="IPR050109">
    <property type="entry name" value="HTH-type_TetR-like_transc_reg"/>
</dbReference>
<keyword evidence="2 4" id="KW-0238">DNA-binding</keyword>
<evidence type="ECO:0000259" key="5">
    <source>
        <dbReference type="PROSITE" id="PS50977"/>
    </source>
</evidence>
<gene>
    <name evidence="6" type="ORF">GCM10009733_100520</name>
</gene>
<dbReference type="PANTHER" id="PTHR30055:SF239">
    <property type="entry name" value="TRANSCRIPTIONAL REGULATORY PROTEIN"/>
    <property type="match status" value="1"/>
</dbReference>
<dbReference type="Pfam" id="PF00440">
    <property type="entry name" value="TetR_N"/>
    <property type="match status" value="1"/>
</dbReference>
<dbReference type="SUPFAM" id="SSF48498">
    <property type="entry name" value="Tetracyclin repressor-like, C-terminal domain"/>
    <property type="match status" value="1"/>
</dbReference>
<dbReference type="Gene3D" id="1.10.10.60">
    <property type="entry name" value="Homeodomain-like"/>
    <property type="match status" value="1"/>
</dbReference>
<accession>A0ABN2HHM2</accession>
<keyword evidence="3" id="KW-0804">Transcription</keyword>
<evidence type="ECO:0000313" key="7">
    <source>
        <dbReference type="Proteomes" id="UP001500064"/>
    </source>
</evidence>
<evidence type="ECO:0000256" key="1">
    <source>
        <dbReference type="ARBA" id="ARBA00023015"/>
    </source>
</evidence>
<name>A0ABN2HHM2_9ACTN</name>
<feature type="DNA-binding region" description="H-T-H motif" evidence="4">
    <location>
        <begin position="29"/>
        <end position="48"/>
    </location>
</feature>
<dbReference type="InterPro" id="IPR001647">
    <property type="entry name" value="HTH_TetR"/>
</dbReference>
<dbReference type="RefSeq" id="WP_346114273.1">
    <property type="nucleotide sequence ID" value="NZ_BAAAMU010000156.1"/>
</dbReference>
<dbReference type="InterPro" id="IPR025996">
    <property type="entry name" value="MT1864/Rv1816-like_C"/>
</dbReference>
<keyword evidence="7" id="KW-1185">Reference proteome</keyword>
<sequence length="176" mass="19036">MPTPVKTSLDRIVAAGRDLLEQGGGQKLTMQNVAAKVGVRAPSLYKHVANHAALLTAVAEATIEDLIAQLEATDGSMDALGRCYRRFAQEWPAGFRLMLTADVAPEIRARVADPVLRVSRETVGERHALEAARLLTAWITGFIEMELLGAFKLGGDVDQAFEYGLAGMRRALAPDH</sequence>
<keyword evidence="1" id="KW-0805">Transcription regulation</keyword>
<dbReference type="InterPro" id="IPR009057">
    <property type="entry name" value="Homeodomain-like_sf"/>
</dbReference>
<protein>
    <submittedName>
        <fullName evidence="6">TetR/AcrR family transcriptional regulator</fullName>
    </submittedName>
</protein>
<dbReference type="SUPFAM" id="SSF46689">
    <property type="entry name" value="Homeodomain-like"/>
    <property type="match status" value="1"/>
</dbReference>